<evidence type="ECO:0000256" key="1">
    <source>
        <dbReference type="SAM" id="MobiDB-lite"/>
    </source>
</evidence>
<reference evidence="3" key="1">
    <citation type="journal article" date="2019" name="Int. J. Syst. Evol. Microbiol.">
        <title>The Global Catalogue of Microorganisms (GCM) 10K type strain sequencing project: providing services to taxonomists for standard genome sequencing and annotation.</title>
        <authorList>
            <consortium name="The Broad Institute Genomics Platform"/>
            <consortium name="The Broad Institute Genome Sequencing Center for Infectious Disease"/>
            <person name="Wu L."/>
            <person name="Ma J."/>
        </authorList>
    </citation>
    <scope>NUCLEOTIDE SEQUENCE [LARGE SCALE GENOMIC DNA]</scope>
    <source>
        <strain evidence="3">CGMCC 4.7680</strain>
    </source>
</reference>
<evidence type="ECO:0000313" key="3">
    <source>
        <dbReference type="Proteomes" id="UP000649955"/>
    </source>
</evidence>
<feature type="region of interest" description="Disordered" evidence="1">
    <location>
        <begin position="29"/>
        <end position="58"/>
    </location>
</feature>
<protein>
    <submittedName>
        <fullName evidence="2">Uncharacterized protein</fullName>
    </submittedName>
</protein>
<comment type="caution">
    <text evidence="2">The sequence shown here is derived from an EMBL/GenBank/DDBJ whole genome shotgun (WGS) entry which is preliminary data.</text>
</comment>
<keyword evidence="3" id="KW-1185">Reference proteome</keyword>
<gene>
    <name evidence="2" type="ORF">GCM10017567_53110</name>
</gene>
<accession>A0ABQ3KI44</accession>
<organism evidence="2 3">
    <name type="scientific">Amycolatopsis bullii</name>
    <dbReference type="NCBI Taxonomy" id="941987"/>
    <lineage>
        <taxon>Bacteria</taxon>
        <taxon>Bacillati</taxon>
        <taxon>Actinomycetota</taxon>
        <taxon>Actinomycetes</taxon>
        <taxon>Pseudonocardiales</taxon>
        <taxon>Pseudonocardiaceae</taxon>
        <taxon>Amycolatopsis</taxon>
    </lineage>
</organism>
<name>A0ABQ3KI44_9PSEU</name>
<dbReference type="Proteomes" id="UP000649955">
    <property type="component" value="Unassembled WGS sequence"/>
</dbReference>
<evidence type="ECO:0000313" key="2">
    <source>
        <dbReference type="EMBL" id="GHG27026.1"/>
    </source>
</evidence>
<dbReference type="EMBL" id="BNAW01000026">
    <property type="protein sequence ID" value="GHG27026.1"/>
    <property type="molecule type" value="Genomic_DNA"/>
</dbReference>
<sequence>MPPKKAWSRKRLSTNAYTTGAMKVSAKTTMNGATKSQPRHFRRGRRAAGARRAGTGAGGAAVDVIVSPSGQVSRALDPA</sequence>
<proteinExistence type="predicted"/>
<feature type="compositionally biased region" description="Basic residues" evidence="1">
    <location>
        <begin position="37"/>
        <end position="49"/>
    </location>
</feature>